<dbReference type="AlphaFoldDB" id="A0AAE0PG39"/>
<evidence type="ECO:0000313" key="2">
    <source>
        <dbReference type="EMBL" id="KAK3399361.1"/>
    </source>
</evidence>
<reference evidence="2" key="2">
    <citation type="submission" date="2023-07" db="EMBL/GenBank/DDBJ databases">
        <authorList>
            <consortium name="Lawrence Berkeley National Laboratory"/>
            <person name="Haridas S."/>
            <person name="Hensen N."/>
            <person name="Bonometti L."/>
            <person name="Westerberg I."/>
            <person name="Brannstrom I.O."/>
            <person name="Guillou S."/>
            <person name="Cros-Aarteil S."/>
            <person name="Calhoun S."/>
            <person name="Kuo A."/>
            <person name="Mondo S."/>
            <person name="Pangilinan J."/>
            <person name="Riley R."/>
            <person name="LaButti K."/>
            <person name="Andreopoulos B."/>
            <person name="Lipzen A."/>
            <person name="Chen C."/>
            <person name="Yanf M."/>
            <person name="Daum C."/>
            <person name="Ng V."/>
            <person name="Clum A."/>
            <person name="Steindorff A."/>
            <person name="Ohm R."/>
            <person name="Martin F."/>
            <person name="Silar P."/>
            <person name="Natvig D."/>
            <person name="Lalanne C."/>
            <person name="Gautier V."/>
            <person name="Ament-velasquez S.L."/>
            <person name="Kruys A."/>
            <person name="Hutchinson M.I."/>
            <person name="Powell A.J."/>
            <person name="Barry K."/>
            <person name="Miller A.N."/>
            <person name="Grigoriev I.V."/>
            <person name="Debuchy R."/>
            <person name="Gladieux P."/>
            <person name="Thoren M.H."/>
            <person name="Johannesson H."/>
        </authorList>
    </citation>
    <scope>NUCLEOTIDE SEQUENCE</scope>
    <source>
        <strain evidence="2">FGSC 1904</strain>
    </source>
</reference>
<evidence type="ECO:0000313" key="3">
    <source>
        <dbReference type="Proteomes" id="UP001281003"/>
    </source>
</evidence>
<organism evidence="2 3">
    <name type="scientific">Sordaria brevicollis</name>
    <dbReference type="NCBI Taxonomy" id="83679"/>
    <lineage>
        <taxon>Eukaryota</taxon>
        <taxon>Fungi</taxon>
        <taxon>Dikarya</taxon>
        <taxon>Ascomycota</taxon>
        <taxon>Pezizomycotina</taxon>
        <taxon>Sordariomycetes</taxon>
        <taxon>Sordariomycetidae</taxon>
        <taxon>Sordariales</taxon>
        <taxon>Sordariaceae</taxon>
        <taxon>Sordaria</taxon>
    </lineage>
</organism>
<sequence>MTDRQLTDSVGGLRKRANEFYVFVQIATSSNPSILILSLLCCRFHFCMLLVVDRMYLPGPVVVVLCVRSAFIDSISLCRVSNKIFASQNLNRISLS</sequence>
<keyword evidence="3" id="KW-1185">Reference proteome</keyword>
<accession>A0AAE0PG39</accession>
<keyword evidence="1" id="KW-1133">Transmembrane helix</keyword>
<name>A0AAE0PG39_SORBR</name>
<feature type="transmembrane region" description="Helical" evidence="1">
    <location>
        <begin position="20"/>
        <end position="46"/>
    </location>
</feature>
<keyword evidence="1" id="KW-0472">Membrane</keyword>
<dbReference type="EMBL" id="JAUTDP010000005">
    <property type="protein sequence ID" value="KAK3399361.1"/>
    <property type="molecule type" value="Genomic_DNA"/>
</dbReference>
<reference evidence="2" key="1">
    <citation type="journal article" date="2023" name="Mol. Phylogenet. Evol.">
        <title>Genome-scale phylogeny and comparative genomics of the fungal order Sordariales.</title>
        <authorList>
            <person name="Hensen N."/>
            <person name="Bonometti L."/>
            <person name="Westerberg I."/>
            <person name="Brannstrom I.O."/>
            <person name="Guillou S."/>
            <person name="Cros-Aarteil S."/>
            <person name="Calhoun S."/>
            <person name="Haridas S."/>
            <person name="Kuo A."/>
            <person name="Mondo S."/>
            <person name="Pangilinan J."/>
            <person name="Riley R."/>
            <person name="LaButti K."/>
            <person name="Andreopoulos B."/>
            <person name="Lipzen A."/>
            <person name="Chen C."/>
            <person name="Yan M."/>
            <person name="Daum C."/>
            <person name="Ng V."/>
            <person name="Clum A."/>
            <person name="Steindorff A."/>
            <person name="Ohm R.A."/>
            <person name="Martin F."/>
            <person name="Silar P."/>
            <person name="Natvig D.O."/>
            <person name="Lalanne C."/>
            <person name="Gautier V."/>
            <person name="Ament-Velasquez S.L."/>
            <person name="Kruys A."/>
            <person name="Hutchinson M.I."/>
            <person name="Powell A.J."/>
            <person name="Barry K."/>
            <person name="Miller A.N."/>
            <person name="Grigoriev I.V."/>
            <person name="Debuchy R."/>
            <person name="Gladieux P."/>
            <person name="Hiltunen Thoren M."/>
            <person name="Johannesson H."/>
        </authorList>
    </citation>
    <scope>NUCLEOTIDE SEQUENCE</scope>
    <source>
        <strain evidence="2">FGSC 1904</strain>
    </source>
</reference>
<keyword evidence="1" id="KW-0812">Transmembrane</keyword>
<protein>
    <submittedName>
        <fullName evidence="2">Uncharacterized protein</fullName>
    </submittedName>
</protein>
<gene>
    <name evidence="2" type="ORF">B0T20DRAFT_198082</name>
</gene>
<proteinExistence type="predicted"/>
<dbReference type="Proteomes" id="UP001281003">
    <property type="component" value="Unassembled WGS sequence"/>
</dbReference>
<comment type="caution">
    <text evidence="2">The sequence shown here is derived from an EMBL/GenBank/DDBJ whole genome shotgun (WGS) entry which is preliminary data.</text>
</comment>
<evidence type="ECO:0000256" key="1">
    <source>
        <dbReference type="SAM" id="Phobius"/>
    </source>
</evidence>